<gene>
    <name evidence="1" type="ORF">D0Y53_11935</name>
</gene>
<dbReference type="AlphaFoldDB" id="A0A372DHF9"/>
<organism evidence="1 2">
    <name type="scientific">Cognatiluteimonas weifangensis</name>
    <dbReference type="NCBI Taxonomy" id="2303539"/>
    <lineage>
        <taxon>Bacteria</taxon>
        <taxon>Pseudomonadati</taxon>
        <taxon>Pseudomonadota</taxon>
        <taxon>Gammaproteobacteria</taxon>
        <taxon>Lysobacterales</taxon>
        <taxon>Lysobacteraceae</taxon>
        <taxon>Cognatiluteimonas</taxon>
    </lineage>
</organism>
<dbReference type="InterPro" id="IPR016084">
    <property type="entry name" value="Haem_Oase-like_multi-hlx"/>
</dbReference>
<reference evidence="1 2" key="1">
    <citation type="submission" date="2018-08" db="EMBL/GenBank/DDBJ databases">
        <title>Lysobacter weifangensis sp. nov., a new member of the family 'Xanthomonadaceae', isolated from soil in a farmland.</title>
        <authorList>
            <person name="Zhao H."/>
        </authorList>
    </citation>
    <scope>NUCLEOTIDE SEQUENCE [LARGE SCALE GENOMIC DNA]</scope>
    <source>
        <strain evidence="1 2">WF-2</strain>
    </source>
</reference>
<evidence type="ECO:0000313" key="2">
    <source>
        <dbReference type="Proteomes" id="UP000262917"/>
    </source>
</evidence>
<dbReference type="SUPFAM" id="SSF48613">
    <property type="entry name" value="Heme oxygenase-like"/>
    <property type="match status" value="1"/>
</dbReference>
<dbReference type="RefSeq" id="WP_117203545.1">
    <property type="nucleotide sequence ID" value="NZ_JBHTBK010000022.1"/>
</dbReference>
<protein>
    <submittedName>
        <fullName evidence="1">Uncharacterized protein</fullName>
    </submittedName>
</protein>
<dbReference type="Proteomes" id="UP000262917">
    <property type="component" value="Unassembled WGS sequence"/>
</dbReference>
<sequence length="225" mass="24269">MTRPIQGNEQAHGADERRLWRDCVRAAQGELGDGLARALAAGRVDPARYAQWLRAERAIGRDLMQLLQPIQATCARPSPLAQWLDAQAQCLQAAAAALDGDLQALGVEARDDSPALRSACRLWPAGKLADRHAVLGAVALLDAAMDGPAHAAVRAVAELPALAHGGGWLAYRLRQLAAMMPRRRQLLERLPLEAPAWTALVRGAHRAARVQRDLHEGLWSPAARG</sequence>
<evidence type="ECO:0000313" key="1">
    <source>
        <dbReference type="EMBL" id="RFP59008.1"/>
    </source>
</evidence>
<keyword evidence="2" id="KW-1185">Reference proteome</keyword>
<accession>A0A372DHF9</accession>
<comment type="caution">
    <text evidence="1">The sequence shown here is derived from an EMBL/GenBank/DDBJ whole genome shotgun (WGS) entry which is preliminary data.</text>
</comment>
<name>A0A372DHF9_9GAMM</name>
<dbReference type="EMBL" id="QVPD01000016">
    <property type="protein sequence ID" value="RFP59008.1"/>
    <property type="molecule type" value="Genomic_DNA"/>
</dbReference>
<proteinExistence type="predicted"/>